<sequence length="147" mass="16650">MKFCQFASLFLLVMLFQSTQLMAQSEGAILGVWYNTEKTAQVEIIKTGSEYLGKIVWLKDPNPEGKPAVDKENSDPKYRTRPLMGLPILKGLKYSSGIWKDGEIYDPKSGKTYSCEIKLKSPEILEVKGYLGFSFVGRTVEWTRAKK</sequence>
<dbReference type="OrthoDB" id="9814399at2"/>
<name>A0A4R6TAT9_9BACT</name>
<proteinExistence type="predicted"/>
<dbReference type="PANTHER" id="PTHR36919">
    <property type="entry name" value="BLR1215 PROTEIN"/>
    <property type="match status" value="1"/>
</dbReference>
<feature type="signal peptide" evidence="1">
    <location>
        <begin position="1"/>
        <end position="23"/>
    </location>
</feature>
<feature type="chain" id="PRO_5020975633" evidence="1">
    <location>
        <begin position="24"/>
        <end position="147"/>
    </location>
</feature>
<comment type="caution">
    <text evidence="3">The sequence shown here is derived from an EMBL/GenBank/DDBJ whole genome shotgun (WGS) entry which is preliminary data.</text>
</comment>
<dbReference type="Gene3D" id="2.40.128.520">
    <property type="match status" value="1"/>
</dbReference>
<dbReference type="AlphaFoldDB" id="A0A4R6TAT9"/>
<dbReference type="Proteomes" id="UP000294535">
    <property type="component" value="Unassembled WGS sequence"/>
</dbReference>
<organism evidence="3 4">
    <name type="scientific">Algoriphagus boseongensis</name>
    <dbReference type="NCBI Taxonomy" id="1442587"/>
    <lineage>
        <taxon>Bacteria</taxon>
        <taxon>Pseudomonadati</taxon>
        <taxon>Bacteroidota</taxon>
        <taxon>Cytophagia</taxon>
        <taxon>Cytophagales</taxon>
        <taxon>Cyclobacteriaceae</taxon>
        <taxon>Algoriphagus</taxon>
    </lineage>
</organism>
<dbReference type="EMBL" id="SNYF01000005">
    <property type="protein sequence ID" value="TDQ19092.1"/>
    <property type="molecule type" value="Genomic_DNA"/>
</dbReference>
<accession>A0A4R6TAT9</accession>
<evidence type="ECO:0000256" key="1">
    <source>
        <dbReference type="SAM" id="SignalP"/>
    </source>
</evidence>
<keyword evidence="1" id="KW-0732">Signal</keyword>
<reference evidence="3 4" key="1">
    <citation type="submission" date="2019-03" db="EMBL/GenBank/DDBJ databases">
        <title>Genomic Encyclopedia of Type Strains, Phase III (KMG-III): the genomes of soil and plant-associated and newly described type strains.</title>
        <authorList>
            <person name="Whitman W."/>
        </authorList>
    </citation>
    <scope>NUCLEOTIDE SEQUENCE [LARGE SCALE GENOMIC DNA]</scope>
    <source>
        <strain evidence="3 4">CECT 8446</strain>
    </source>
</reference>
<dbReference type="RefSeq" id="WP_133553089.1">
    <property type="nucleotide sequence ID" value="NZ_SNYF01000005.1"/>
</dbReference>
<keyword evidence="4" id="KW-1185">Reference proteome</keyword>
<dbReference type="InterPro" id="IPR019223">
    <property type="entry name" value="DUF2147"/>
</dbReference>
<feature type="domain" description="DUF2147" evidence="2">
    <location>
        <begin position="31"/>
        <end position="144"/>
    </location>
</feature>
<evidence type="ECO:0000259" key="2">
    <source>
        <dbReference type="Pfam" id="PF09917"/>
    </source>
</evidence>
<gene>
    <name evidence="3" type="ORF">DFQ04_0909</name>
</gene>
<dbReference type="Pfam" id="PF09917">
    <property type="entry name" value="DUF2147"/>
    <property type="match status" value="1"/>
</dbReference>
<evidence type="ECO:0000313" key="4">
    <source>
        <dbReference type="Proteomes" id="UP000294535"/>
    </source>
</evidence>
<evidence type="ECO:0000313" key="3">
    <source>
        <dbReference type="EMBL" id="TDQ19092.1"/>
    </source>
</evidence>
<dbReference type="PANTHER" id="PTHR36919:SF2">
    <property type="entry name" value="BLL6627 PROTEIN"/>
    <property type="match status" value="1"/>
</dbReference>
<protein>
    <submittedName>
        <fullName evidence="3">Uncharacterized protein DUF2147</fullName>
    </submittedName>
</protein>